<dbReference type="RefSeq" id="WP_103789819.1">
    <property type="nucleotide sequence ID" value="NZ_PQVF01000010.1"/>
</dbReference>
<evidence type="ECO:0000256" key="3">
    <source>
        <dbReference type="ARBA" id="ARBA00022801"/>
    </source>
</evidence>
<evidence type="ECO:0000256" key="2">
    <source>
        <dbReference type="ARBA" id="ARBA00022741"/>
    </source>
</evidence>
<accession>A0A2S4ZYW5</accession>
<proteinExistence type="inferred from homology"/>
<evidence type="ECO:0000256" key="4">
    <source>
        <dbReference type="ARBA" id="ARBA00023134"/>
    </source>
</evidence>
<comment type="similarity">
    <text evidence="1">Belongs to the SIMIBI class G3E GTPase family. ArgK/MeaB subfamily.</text>
</comment>
<dbReference type="OrthoDB" id="9778292at2"/>
<evidence type="ECO:0000313" key="7">
    <source>
        <dbReference type="EMBL" id="POY35545.1"/>
    </source>
</evidence>
<dbReference type="Pfam" id="PF03308">
    <property type="entry name" value="MeaB"/>
    <property type="match status" value="1"/>
</dbReference>
<feature type="domain" description="AAA+ ATPase" evidence="6">
    <location>
        <begin position="44"/>
        <end position="194"/>
    </location>
</feature>
<dbReference type="GO" id="GO:0005525">
    <property type="term" value="F:GTP binding"/>
    <property type="evidence" value="ECO:0007669"/>
    <property type="project" value="UniProtKB-KW"/>
</dbReference>
<evidence type="ECO:0000256" key="5">
    <source>
        <dbReference type="ARBA" id="ARBA00023186"/>
    </source>
</evidence>
<keyword evidence="3" id="KW-0378">Hydrolase</keyword>
<dbReference type="InterPro" id="IPR052040">
    <property type="entry name" value="GTPase/Isobutyryl-CoA_mutase"/>
</dbReference>
<reference evidence="7 8" key="1">
    <citation type="submission" date="2018-01" db="EMBL/GenBank/DDBJ databases">
        <authorList>
            <person name="Gaut B.S."/>
            <person name="Morton B.R."/>
            <person name="Clegg M.T."/>
            <person name="Duvall M.R."/>
        </authorList>
    </citation>
    <scope>NUCLEOTIDE SEQUENCE [LARGE SCALE GENOMIC DNA]</scope>
    <source>
        <strain evidence="7 8">HR-AV</strain>
    </source>
</reference>
<dbReference type="Proteomes" id="UP000236893">
    <property type="component" value="Unassembled WGS sequence"/>
</dbReference>
<keyword evidence="5" id="KW-0143">Chaperone</keyword>
<dbReference type="PANTHER" id="PTHR43087">
    <property type="entry name" value="LYSINE/ARGININE/ORNITHINE TRANSPORT SYSTEM KINASE"/>
    <property type="match status" value="1"/>
</dbReference>
<evidence type="ECO:0000256" key="1">
    <source>
        <dbReference type="ARBA" id="ARBA00009625"/>
    </source>
</evidence>
<dbReference type="AlphaFoldDB" id="A0A2S4ZYW5"/>
<dbReference type="EMBL" id="PQVF01000010">
    <property type="protein sequence ID" value="POY35545.1"/>
    <property type="molecule type" value="Genomic_DNA"/>
</dbReference>
<dbReference type="SMART" id="SM00382">
    <property type="entry name" value="AAA"/>
    <property type="match status" value="1"/>
</dbReference>
<dbReference type="InterPro" id="IPR027417">
    <property type="entry name" value="P-loop_NTPase"/>
</dbReference>
<dbReference type="Gene3D" id="3.40.50.300">
    <property type="entry name" value="P-loop containing nucleotide triphosphate hydrolases"/>
    <property type="match status" value="1"/>
</dbReference>
<keyword evidence="8" id="KW-1185">Reference proteome</keyword>
<protein>
    <submittedName>
        <fullName evidence="7">Methylmalonyl Co-A mutase-associated GTPase MeaB</fullName>
    </submittedName>
</protein>
<dbReference type="PANTHER" id="PTHR43087:SF1">
    <property type="entry name" value="LAO_AO TRANSPORT SYSTEM ATPASE"/>
    <property type="match status" value="1"/>
</dbReference>
<dbReference type="NCBIfam" id="TIGR00750">
    <property type="entry name" value="lao"/>
    <property type="match status" value="1"/>
</dbReference>
<dbReference type="SUPFAM" id="SSF52540">
    <property type="entry name" value="P-loop containing nucleoside triphosphate hydrolases"/>
    <property type="match status" value="1"/>
</dbReference>
<dbReference type="GO" id="GO:0003924">
    <property type="term" value="F:GTPase activity"/>
    <property type="evidence" value="ECO:0007669"/>
    <property type="project" value="InterPro"/>
</dbReference>
<dbReference type="CDD" id="cd03114">
    <property type="entry name" value="MMAA-like"/>
    <property type="match status" value="1"/>
</dbReference>
<evidence type="ECO:0000259" key="6">
    <source>
        <dbReference type="SMART" id="SM00382"/>
    </source>
</evidence>
<keyword evidence="2" id="KW-0547">Nucleotide-binding</keyword>
<gene>
    <name evidence="7" type="ORF">C3K47_14205</name>
</gene>
<evidence type="ECO:0000313" key="8">
    <source>
        <dbReference type="Proteomes" id="UP000236893"/>
    </source>
</evidence>
<dbReference type="InterPro" id="IPR005129">
    <property type="entry name" value="GTPase_ArgK"/>
</dbReference>
<keyword evidence="4" id="KW-0342">GTP-binding</keyword>
<dbReference type="InterPro" id="IPR003593">
    <property type="entry name" value="AAA+_ATPase"/>
</dbReference>
<name>A0A2S4ZYW5_9SPHI</name>
<comment type="caution">
    <text evidence="7">The sequence shown here is derived from an EMBL/GenBank/DDBJ whole genome shotgun (WGS) entry which is preliminary data.</text>
</comment>
<organism evidence="7 8">
    <name type="scientific">Solitalea longa</name>
    <dbReference type="NCBI Taxonomy" id="2079460"/>
    <lineage>
        <taxon>Bacteria</taxon>
        <taxon>Pseudomonadati</taxon>
        <taxon>Bacteroidota</taxon>
        <taxon>Sphingobacteriia</taxon>
        <taxon>Sphingobacteriales</taxon>
        <taxon>Sphingobacteriaceae</taxon>
        <taxon>Solitalea</taxon>
    </lineage>
</organism>
<sequence length="302" mass="33525">MGQTDLLEKMREGDFRSLSRVISLVENDTKDAEQLLLHLDLSRKVPVIGITGPPGAGKSTLVNGLIREITEKGKSVGVVAIDPTSPFNYGSLLGDRIRMVEHFNNQKVFIRSLATRGSLGGLSAKTIEIVDIMKAAAFDYIIVETVGVGQSEVEIVGLADTTLVVLVPEAGDEIQTIKSGLMEIADIFVVNKADHIGADEFVANIKKLLHQRPPASWNVPVLKTVADKKDGVGELFARIEQHYPISDNTKKPFLMAEKAFRLIQHYKMKHINKQTLLQEIILKIRNNDFNLYRFVKQQTTLL</sequence>